<sequence>NQQYKTYVTIFGSETGQWNSSTLLFSQIGWHRRAIGCNGILYWLYGTEFEKVEECPKLKKTTL</sequence>
<feature type="non-terminal residue" evidence="1">
    <location>
        <position position="1"/>
    </location>
</feature>
<evidence type="ECO:0000313" key="2">
    <source>
        <dbReference type="Proteomes" id="UP000237105"/>
    </source>
</evidence>
<dbReference type="Proteomes" id="UP000237105">
    <property type="component" value="Unassembled WGS sequence"/>
</dbReference>
<evidence type="ECO:0000313" key="1">
    <source>
        <dbReference type="EMBL" id="PON36629.1"/>
    </source>
</evidence>
<accession>A0A2P5AJ95</accession>
<proteinExistence type="predicted"/>
<dbReference type="AlphaFoldDB" id="A0A2P5AJ95"/>
<comment type="caution">
    <text evidence="1">The sequence shown here is derived from an EMBL/GenBank/DDBJ whole genome shotgun (WGS) entry which is preliminary data.</text>
</comment>
<protein>
    <submittedName>
        <fullName evidence="1">Uncharacterized protein</fullName>
    </submittedName>
</protein>
<name>A0A2P5AJ95_PARAD</name>
<dbReference type="OrthoDB" id="674184at2759"/>
<keyword evidence="2" id="KW-1185">Reference proteome</keyword>
<gene>
    <name evidence="1" type="ORF">PanWU01x14_326980</name>
</gene>
<reference evidence="2" key="1">
    <citation type="submission" date="2016-06" db="EMBL/GenBank/DDBJ databases">
        <title>Parallel loss of symbiosis genes in relatives of nitrogen-fixing non-legume Parasponia.</title>
        <authorList>
            <person name="Van Velzen R."/>
            <person name="Holmer R."/>
            <person name="Bu F."/>
            <person name="Rutten L."/>
            <person name="Van Zeijl A."/>
            <person name="Liu W."/>
            <person name="Santuari L."/>
            <person name="Cao Q."/>
            <person name="Sharma T."/>
            <person name="Shen D."/>
            <person name="Roswanjaya Y."/>
            <person name="Wardhani T."/>
            <person name="Kalhor M.S."/>
            <person name="Jansen J."/>
            <person name="Van den Hoogen J."/>
            <person name="Gungor B."/>
            <person name="Hartog M."/>
            <person name="Hontelez J."/>
            <person name="Verver J."/>
            <person name="Yang W.-C."/>
            <person name="Schijlen E."/>
            <person name="Repin R."/>
            <person name="Schilthuizen M."/>
            <person name="Schranz E."/>
            <person name="Heidstra R."/>
            <person name="Miyata K."/>
            <person name="Fedorova E."/>
            <person name="Kohlen W."/>
            <person name="Bisseling T."/>
            <person name="Smit S."/>
            <person name="Geurts R."/>
        </authorList>
    </citation>
    <scope>NUCLEOTIDE SEQUENCE [LARGE SCALE GENOMIC DNA]</scope>
    <source>
        <strain evidence="2">cv. WU1-14</strain>
    </source>
</reference>
<organism evidence="1 2">
    <name type="scientific">Parasponia andersonii</name>
    <name type="common">Sponia andersonii</name>
    <dbReference type="NCBI Taxonomy" id="3476"/>
    <lineage>
        <taxon>Eukaryota</taxon>
        <taxon>Viridiplantae</taxon>
        <taxon>Streptophyta</taxon>
        <taxon>Embryophyta</taxon>
        <taxon>Tracheophyta</taxon>
        <taxon>Spermatophyta</taxon>
        <taxon>Magnoliopsida</taxon>
        <taxon>eudicotyledons</taxon>
        <taxon>Gunneridae</taxon>
        <taxon>Pentapetalae</taxon>
        <taxon>rosids</taxon>
        <taxon>fabids</taxon>
        <taxon>Rosales</taxon>
        <taxon>Cannabaceae</taxon>
        <taxon>Parasponia</taxon>
    </lineage>
</organism>
<dbReference type="EMBL" id="JXTB01000561">
    <property type="protein sequence ID" value="PON36629.1"/>
    <property type="molecule type" value="Genomic_DNA"/>
</dbReference>